<gene>
    <name evidence="2" type="ORF">AWC38_SpisGene13663</name>
</gene>
<protein>
    <submittedName>
        <fullName evidence="2">Uncharacterized protein</fullName>
    </submittedName>
</protein>
<dbReference type="AlphaFoldDB" id="A0A2B4RTQ1"/>
<evidence type="ECO:0000256" key="1">
    <source>
        <dbReference type="SAM" id="MobiDB-lite"/>
    </source>
</evidence>
<organism evidence="2 3">
    <name type="scientific">Stylophora pistillata</name>
    <name type="common">Smooth cauliflower coral</name>
    <dbReference type="NCBI Taxonomy" id="50429"/>
    <lineage>
        <taxon>Eukaryota</taxon>
        <taxon>Metazoa</taxon>
        <taxon>Cnidaria</taxon>
        <taxon>Anthozoa</taxon>
        <taxon>Hexacorallia</taxon>
        <taxon>Scleractinia</taxon>
        <taxon>Astrocoeniina</taxon>
        <taxon>Pocilloporidae</taxon>
        <taxon>Stylophora</taxon>
    </lineage>
</organism>
<feature type="compositionally biased region" description="Polar residues" evidence="1">
    <location>
        <begin position="72"/>
        <end position="116"/>
    </location>
</feature>
<proteinExistence type="predicted"/>
<keyword evidence="3" id="KW-1185">Reference proteome</keyword>
<sequence>MMSIKSQDRRTNLSVLEQAAMCSVESVFVRNQLRWSGHVVRMENNRLPKQMFYSELTEEGEPTMMTTTTMGYFSQNQDSPPTPENHPQNPNDMDRQSASTTPESHPQTPNSLKGSLMSTCNTAAADPVVKEFSVDDIVARIVA</sequence>
<evidence type="ECO:0000313" key="3">
    <source>
        <dbReference type="Proteomes" id="UP000225706"/>
    </source>
</evidence>
<dbReference type="EMBL" id="LSMT01000261">
    <property type="protein sequence ID" value="PFX21814.1"/>
    <property type="molecule type" value="Genomic_DNA"/>
</dbReference>
<comment type="caution">
    <text evidence="2">The sequence shown here is derived from an EMBL/GenBank/DDBJ whole genome shotgun (WGS) entry which is preliminary data.</text>
</comment>
<accession>A0A2B4RTQ1</accession>
<feature type="region of interest" description="Disordered" evidence="1">
    <location>
        <begin position="70"/>
        <end position="116"/>
    </location>
</feature>
<name>A0A2B4RTQ1_STYPI</name>
<evidence type="ECO:0000313" key="2">
    <source>
        <dbReference type="EMBL" id="PFX21814.1"/>
    </source>
</evidence>
<reference evidence="3" key="1">
    <citation type="journal article" date="2017" name="bioRxiv">
        <title>Comparative analysis of the genomes of Stylophora pistillata and Acropora digitifera provides evidence for extensive differences between species of corals.</title>
        <authorList>
            <person name="Voolstra C.R."/>
            <person name="Li Y."/>
            <person name="Liew Y.J."/>
            <person name="Baumgarten S."/>
            <person name="Zoccola D."/>
            <person name="Flot J.-F."/>
            <person name="Tambutte S."/>
            <person name="Allemand D."/>
            <person name="Aranda M."/>
        </authorList>
    </citation>
    <scope>NUCLEOTIDE SEQUENCE [LARGE SCALE GENOMIC DNA]</scope>
</reference>
<dbReference type="Proteomes" id="UP000225706">
    <property type="component" value="Unassembled WGS sequence"/>
</dbReference>